<gene>
    <name evidence="2" type="ORF">LSINAPIS_LOCUS744</name>
</gene>
<name>A0A5E4PNZ2_9NEOP</name>
<feature type="region of interest" description="Disordered" evidence="1">
    <location>
        <begin position="1"/>
        <end position="56"/>
    </location>
</feature>
<reference evidence="2 3" key="1">
    <citation type="submission" date="2017-07" db="EMBL/GenBank/DDBJ databases">
        <authorList>
            <person name="Talla V."/>
            <person name="Backstrom N."/>
        </authorList>
    </citation>
    <scope>NUCLEOTIDE SEQUENCE [LARGE SCALE GENOMIC DNA]</scope>
</reference>
<organism evidence="2 3">
    <name type="scientific">Leptidea sinapis</name>
    <dbReference type="NCBI Taxonomy" id="189913"/>
    <lineage>
        <taxon>Eukaryota</taxon>
        <taxon>Metazoa</taxon>
        <taxon>Ecdysozoa</taxon>
        <taxon>Arthropoda</taxon>
        <taxon>Hexapoda</taxon>
        <taxon>Insecta</taxon>
        <taxon>Pterygota</taxon>
        <taxon>Neoptera</taxon>
        <taxon>Endopterygota</taxon>
        <taxon>Lepidoptera</taxon>
        <taxon>Glossata</taxon>
        <taxon>Ditrysia</taxon>
        <taxon>Papilionoidea</taxon>
        <taxon>Pieridae</taxon>
        <taxon>Dismorphiinae</taxon>
        <taxon>Leptidea</taxon>
    </lineage>
</organism>
<feature type="compositionally biased region" description="Polar residues" evidence="1">
    <location>
        <begin position="25"/>
        <end position="42"/>
    </location>
</feature>
<sequence length="149" mass="17222">MIYGASDSEDEPLIKFTSQEHTKQPQETLQHSVPTTSITTKLQNDDPKPSTTGRKTFNNGDFALVKLQDSKTEYRYVAMCTENDEVEVLFCKICDETGKNFRINKDDISFITWDQIKNELPTPNLKLRGQRILYAFTETVDRNEKSDYK</sequence>
<evidence type="ECO:0000256" key="1">
    <source>
        <dbReference type="SAM" id="MobiDB-lite"/>
    </source>
</evidence>
<accession>A0A5E4PNZ2</accession>
<evidence type="ECO:0000313" key="2">
    <source>
        <dbReference type="EMBL" id="VVC87033.1"/>
    </source>
</evidence>
<evidence type="ECO:0000313" key="3">
    <source>
        <dbReference type="Proteomes" id="UP000324832"/>
    </source>
</evidence>
<dbReference type="Proteomes" id="UP000324832">
    <property type="component" value="Unassembled WGS sequence"/>
</dbReference>
<proteinExistence type="predicted"/>
<protein>
    <submittedName>
        <fullName evidence="2">Uncharacterized protein</fullName>
    </submittedName>
</protein>
<keyword evidence="3" id="KW-1185">Reference proteome</keyword>
<dbReference type="AlphaFoldDB" id="A0A5E4PNZ2"/>
<dbReference type="EMBL" id="FZQP02000061">
    <property type="protein sequence ID" value="VVC87033.1"/>
    <property type="molecule type" value="Genomic_DNA"/>
</dbReference>